<sequence>MVKSKYVIFFLCLVVVIALQGFFVAQATTQITASNVAVVGVTESSAMIVWATDLPGDSQIRFAQDLLSLSLADWQTKQAFAADLVNHQVTLTGLNNNTYYTFEVRSTDQSGSEPVSGSGHFTTGANGLGDLIVSNISVSNITETSATITWTSSAAGDSQIRFATSEVALVNADWEIVGFYQPGLLNHSATLTNLGSQTTYYFEVRTTNLSVGDSISGTGSFITATPQLADLLPTDIIYDSSKLVHGTVVFFDSGIKNQKETDTNVFNIKWYVDGIQKGYGSHWGINGNTTDMNGNSQFNWIAQKGSHTIKFVVDADNHINESDENNNSTQVTVSVREENQYGNSFTWQGYTWQPIYVIYGNDPSNGYGRWYVDVSSGNLFQDQVSALHYKVVATSMEVDSNYEVKAIFNLRQGKEFALCGRMDNNGNGYCYTTNWGGGDGTMISHLSNNNQNPGHITPGQTFPMSAGVDYVMKLRFEGNAIKAKIYPLASNEPNDWMAETTDSRYSSGKIGFYSYGSKPMIKSVSVADIEDQSSTCTDTDNGRNYDLYGETTGYTSGVAGVYTSKDMCLHEGFNNRDLQETWCENNEVKVEVYNCLYGCRDGACIVEGKKTVISNVRVTEITENSARINWHIDASYPVVTTLEWGKTTFLANSVSVPSTNRSNTSGFSFDEYYILTDLDPGTKYHFKIVADKGTGMEEKTPNENFTTSGEILICENLCGDGTCQENVCLGSSCPCAETINNCPVDCKVSEPVFEVSETTAEQRLRERIHRLEYRISELEKKLVEAEKRLVEKIDLFLTQRLKGRILLQVEENGEAWYVDPETEKKFYLKDGNSAYTALGAFGLGISNEDLAKIPVGIEERAEVADTDSDGLDDKLEEAIGSDVNNTDSDNDGYSDGNEVKSGFNPVGTSKVVINQTLVNQLRGRILLQVEKHGEAWYLNPDDGKRYYMKDGELAYQIMRFLSLGITNTDLRKIEVGSLE</sequence>
<dbReference type="SUPFAM" id="SSF49265">
    <property type="entry name" value="Fibronectin type III"/>
    <property type="match status" value="2"/>
</dbReference>
<evidence type="ECO:0000256" key="3">
    <source>
        <dbReference type="ARBA" id="ARBA00022729"/>
    </source>
</evidence>
<dbReference type="InterPro" id="IPR036116">
    <property type="entry name" value="FN3_sf"/>
</dbReference>
<organism evidence="8 9">
    <name type="scientific">Candidatus Buchananbacteria bacterium RIFCSPHIGHO2_01_FULL_39_8</name>
    <dbReference type="NCBI Taxonomy" id="1797533"/>
    <lineage>
        <taxon>Bacteria</taxon>
        <taxon>Candidatus Buchananiibacteriota</taxon>
    </lineage>
</organism>
<dbReference type="Pfam" id="PF07705">
    <property type="entry name" value="CARDB"/>
    <property type="match status" value="1"/>
</dbReference>
<dbReference type="InterPro" id="IPR013783">
    <property type="entry name" value="Ig-like_fold"/>
</dbReference>
<name>A0A1G1XVI7_9BACT</name>
<feature type="coiled-coil region" evidence="5">
    <location>
        <begin position="761"/>
        <end position="795"/>
    </location>
</feature>
<feature type="domain" description="Fibronectin type-III" evidence="7">
    <location>
        <begin position="32"/>
        <end position="126"/>
    </location>
</feature>
<evidence type="ECO:0000256" key="6">
    <source>
        <dbReference type="SAM" id="SignalP"/>
    </source>
</evidence>
<dbReference type="PROSITE" id="PS50853">
    <property type="entry name" value="FN3"/>
    <property type="match status" value="3"/>
</dbReference>
<reference evidence="8 9" key="1">
    <citation type="journal article" date="2016" name="Nat. Commun.">
        <title>Thousands of microbial genomes shed light on interconnected biogeochemical processes in an aquifer system.</title>
        <authorList>
            <person name="Anantharaman K."/>
            <person name="Brown C.T."/>
            <person name="Hug L.A."/>
            <person name="Sharon I."/>
            <person name="Castelle C.J."/>
            <person name="Probst A.J."/>
            <person name="Thomas B.C."/>
            <person name="Singh A."/>
            <person name="Wilkins M.J."/>
            <person name="Karaoz U."/>
            <person name="Brodie E.L."/>
            <person name="Williams K.H."/>
            <person name="Hubbard S.S."/>
            <person name="Banfield J.F."/>
        </authorList>
    </citation>
    <scope>NUCLEOTIDE SEQUENCE [LARGE SCALE GENOMIC DNA]</scope>
</reference>
<evidence type="ECO:0000256" key="4">
    <source>
        <dbReference type="ARBA" id="ARBA00022837"/>
    </source>
</evidence>
<dbReference type="Gene3D" id="2.60.40.10">
    <property type="entry name" value="Immunoglobulins"/>
    <property type="match status" value="4"/>
</dbReference>
<dbReference type="GO" id="GO:0003993">
    <property type="term" value="F:acid phosphatase activity"/>
    <property type="evidence" value="ECO:0007669"/>
    <property type="project" value="InterPro"/>
</dbReference>
<feature type="signal peptide" evidence="6">
    <location>
        <begin position="1"/>
        <end position="27"/>
    </location>
</feature>
<dbReference type="GO" id="GO:0046872">
    <property type="term" value="F:metal ion binding"/>
    <property type="evidence" value="ECO:0007669"/>
    <property type="project" value="InterPro"/>
</dbReference>
<dbReference type="Pfam" id="PF00041">
    <property type="entry name" value="fn3"/>
    <property type="match status" value="1"/>
</dbReference>
<evidence type="ECO:0000256" key="5">
    <source>
        <dbReference type="SAM" id="Coils"/>
    </source>
</evidence>
<dbReference type="Pfam" id="PF18884">
    <property type="entry name" value="TSP3_bac"/>
    <property type="match status" value="1"/>
</dbReference>
<evidence type="ECO:0000313" key="8">
    <source>
        <dbReference type="EMBL" id="OGY43974.1"/>
    </source>
</evidence>
<dbReference type="InterPro" id="IPR003961">
    <property type="entry name" value="FN3_dom"/>
</dbReference>
<dbReference type="CDD" id="cd00063">
    <property type="entry name" value="FN3"/>
    <property type="match status" value="3"/>
</dbReference>
<gene>
    <name evidence="8" type="ORF">A2731_02495</name>
</gene>
<dbReference type="InterPro" id="IPR059100">
    <property type="entry name" value="TSP3_bac"/>
</dbReference>
<dbReference type="Pfam" id="PF16656">
    <property type="entry name" value="Pur_ac_phosph_N"/>
    <property type="match status" value="1"/>
</dbReference>
<feature type="domain" description="Fibronectin type-III" evidence="7">
    <location>
        <begin position="132"/>
        <end position="228"/>
    </location>
</feature>
<accession>A0A1G1XVI7</accession>
<dbReference type="InterPro" id="IPR011635">
    <property type="entry name" value="CARDB"/>
</dbReference>
<evidence type="ECO:0000256" key="1">
    <source>
        <dbReference type="ARBA" id="ARBA00004613"/>
    </source>
</evidence>
<dbReference type="STRING" id="1797533.A2731_02495"/>
<evidence type="ECO:0000256" key="2">
    <source>
        <dbReference type="ARBA" id="ARBA00022525"/>
    </source>
</evidence>
<proteinExistence type="predicted"/>
<dbReference type="AlphaFoldDB" id="A0A1G1XVI7"/>
<comment type="subcellular location">
    <subcellularLocation>
        <location evidence="1">Secreted</location>
    </subcellularLocation>
</comment>
<keyword evidence="4" id="KW-0106">Calcium</keyword>
<feature type="domain" description="Fibronectin type-III" evidence="7">
    <location>
        <begin position="612"/>
        <end position="710"/>
    </location>
</feature>
<protein>
    <recommendedName>
        <fullName evidence="7">Fibronectin type-III domain-containing protein</fullName>
    </recommendedName>
</protein>
<keyword evidence="5" id="KW-0175">Coiled coil</keyword>
<dbReference type="Proteomes" id="UP000176241">
    <property type="component" value="Unassembled WGS sequence"/>
</dbReference>
<dbReference type="InterPro" id="IPR015914">
    <property type="entry name" value="PAPs_N"/>
</dbReference>
<dbReference type="SMART" id="SM00060">
    <property type="entry name" value="FN3"/>
    <property type="match status" value="3"/>
</dbReference>
<evidence type="ECO:0000313" key="9">
    <source>
        <dbReference type="Proteomes" id="UP000176241"/>
    </source>
</evidence>
<keyword evidence="2" id="KW-0964">Secreted</keyword>
<feature type="chain" id="PRO_5009581427" description="Fibronectin type-III domain-containing protein" evidence="6">
    <location>
        <begin position="28"/>
        <end position="979"/>
    </location>
</feature>
<comment type="caution">
    <text evidence="8">The sequence shown here is derived from an EMBL/GenBank/DDBJ whole genome shotgun (WGS) entry which is preliminary data.</text>
</comment>
<dbReference type="EMBL" id="MHIC01000038">
    <property type="protein sequence ID" value="OGY43974.1"/>
    <property type="molecule type" value="Genomic_DNA"/>
</dbReference>
<evidence type="ECO:0000259" key="7">
    <source>
        <dbReference type="PROSITE" id="PS50853"/>
    </source>
</evidence>
<keyword evidence="3 6" id="KW-0732">Signal</keyword>